<evidence type="ECO:0000313" key="1">
    <source>
        <dbReference type="EMBL" id="KAI0030525.1"/>
    </source>
</evidence>
<comment type="caution">
    <text evidence="1">The sequence shown here is derived from an EMBL/GenBank/DDBJ whole genome shotgun (WGS) entry which is preliminary data.</text>
</comment>
<sequence>MANPGSGHPSNEAWQQDMVHIPELGAKLLLFSDCATNGGVLFPDDGSHPYPIRAENLASYVQSLQVQSRTGQRAMERLSALGQAYNNSRAIAPPPPPAPSLASSQSNSLPQTQARHAVPYTFVPYYQTTGAAPGQSSNSFPGHLHSPFVQHSAPQAQVPQRWPTAVPSNIGSVSYESMAAQRNRAEFVQVSSGPQIARTSNAGMFRSWICSYPLTSVRSGKPPMPPRRDSAPMNSAQQNERVSQHSAASHTTYHSHPRNLHGAAGHSDGSATRLSTQLTPTSAPALQSPTTVGQSSTGVIGRERQPPLASHSGSRAGTGSAGLPHYTSSSSIPGSTTPAPGGPLSRGDQVAPHTTTSWPNFQAKPNPYLKNAGRRYESGRRPTAGEVRQDLQALQIHGQRTAWAIVLVKLQGAGHAVRVSPSPQSRKSGRLKEIEEYMFSYRFNVLPSNPASAASQTTIQHDILPDGTAHRQIAVSSMQPLSSLPINGNASVPRPTQGNLTPASAHTDPFSSSAQLSGDLVNAAVSQSQVGPSRQADVSTANPPTGHQPDVSVPEYDSTVSTLLEAEESPPEIVFAQKDDTPIDEPAAGLSTPREHGKRKVSDLPRSQILSPNKRTLARDLLRSLLPSSKIHSEPVSASPPRPSPPFVPSPASSIPPGQSNSAANESNSSRSSSLSAPPPDRARATPSPMPVKMPAAETLHSPVVPPSELPHNKDDYKSPPLAASTSDLTSPVSGIPQLDSSETISAPLSELASGIMAQQEHNDASEFNESSRRMLTATGHTFIDLTVDTPSSQPHSEPPSPAMDLLANFAPPERQFEHNLELPAPLGVAPSPFAPTHRMPTPPLAARISIVDEDEDEERDAVVRDMTTAHPSEYVPEVTLPPPTDDLREATVPPPNEDVPLELIDSDVDADVEMDLQEAVLGDHDEQEVVPVSDAEDGQTEESSRAVVDTLLPHKDGPRSGSKPGVAQMASQRHLKEGVTPESSTSINCGDERLRTNHAISHFPKKFLCPYVECGASLRAPEMRTHEQKAHQPGDHLLPMQWPKKPRLGTLLQALPEILPAYLSDTRPVKVPRLPADRHAKLGPYVLTRIFGDLDSRGVRDYAKKQRHSSGPDSLIPSKRHWSFSYGVDHASTPAWLSDIELISEVSDALREHVDGCVNLYESGDEEEGTPTPESPRVDYGSGSDGTIVEAMEEDTGLIKVLAHTAPTRTSSVDVEMEILEGLL</sequence>
<dbReference type="EMBL" id="MU273617">
    <property type="protein sequence ID" value="KAI0030525.1"/>
    <property type="molecule type" value="Genomic_DNA"/>
</dbReference>
<proteinExistence type="predicted"/>
<evidence type="ECO:0000313" key="2">
    <source>
        <dbReference type="Proteomes" id="UP000814128"/>
    </source>
</evidence>
<protein>
    <submittedName>
        <fullName evidence="1">Uncharacterized protein</fullName>
    </submittedName>
</protein>
<name>A0ACB8QFR1_9AGAM</name>
<reference evidence="1" key="2">
    <citation type="journal article" date="2022" name="New Phytol.">
        <title>Evolutionary transition to the ectomycorrhizal habit in the genomes of a hyperdiverse lineage of mushroom-forming fungi.</title>
        <authorList>
            <person name="Looney B."/>
            <person name="Miyauchi S."/>
            <person name="Morin E."/>
            <person name="Drula E."/>
            <person name="Courty P.E."/>
            <person name="Kohler A."/>
            <person name="Kuo A."/>
            <person name="LaButti K."/>
            <person name="Pangilinan J."/>
            <person name="Lipzen A."/>
            <person name="Riley R."/>
            <person name="Andreopoulos W."/>
            <person name="He G."/>
            <person name="Johnson J."/>
            <person name="Nolan M."/>
            <person name="Tritt A."/>
            <person name="Barry K.W."/>
            <person name="Grigoriev I.V."/>
            <person name="Nagy L.G."/>
            <person name="Hibbett D."/>
            <person name="Henrissat B."/>
            <person name="Matheny P.B."/>
            <person name="Labbe J."/>
            <person name="Martin F.M."/>
        </authorList>
    </citation>
    <scope>NUCLEOTIDE SEQUENCE</scope>
    <source>
        <strain evidence="1">EC-137</strain>
    </source>
</reference>
<reference evidence="1" key="1">
    <citation type="submission" date="2021-02" db="EMBL/GenBank/DDBJ databases">
        <authorList>
            <consortium name="DOE Joint Genome Institute"/>
            <person name="Ahrendt S."/>
            <person name="Looney B.P."/>
            <person name="Miyauchi S."/>
            <person name="Morin E."/>
            <person name="Drula E."/>
            <person name="Courty P.E."/>
            <person name="Chicoki N."/>
            <person name="Fauchery L."/>
            <person name="Kohler A."/>
            <person name="Kuo A."/>
            <person name="Labutti K."/>
            <person name="Pangilinan J."/>
            <person name="Lipzen A."/>
            <person name="Riley R."/>
            <person name="Andreopoulos W."/>
            <person name="He G."/>
            <person name="Johnson J."/>
            <person name="Barry K.W."/>
            <person name="Grigoriev I.V."/>
            <person name="Nagy L."/>
            <person name="Hibbett D."/>
            <person name="Henrissat B."/>
            <person name="Matheny P.B."/>
            <person name="Labbe J."/>
            <person name="Martin F."/>
        </authorList>
    </citation>
    <scope>NUCLEOTIDE SEQUENCE</scope>
    <source>
        <strain evidence="1">EC-137</strain>
    </source>
</reference>
<organism evidence="1 2">
    <name type="scientific">Vararia minispora EC-137</name>
    <dbReference type="NCBI Taxonomy" id="1314806"/>
    <lineage>
        <taxon>Eukaryota</taxon>
        <taxon>Fungi</taxon>
        <taxon>Dikarya</taxon>
        <taxon>Basidiomycota</taxon>
        <taxon>Agaricomycotina</taxon>
        <taxon>Agaricomycetes</taxon>
        <taxon>Russulales</taxon>
        <taxon>Lachnocladiaceae</taxon>
        <taxon>Vararia</taxon>
    </lineage>
</organism>
<accession>A0ACB8QFR1</accession>
<dbReference type="Proteomes" id="UP000814128">
    <property type="component" value="Unassembled WGS sequence"/>
</dbReference>
<keyword evidence="2" id="KW-1185">Reference proteome</keyword>
<gene>
    <name evidence="1" type="ORF">K488DRAFT_72117</name>
</gene>